<dbReference type="KEGG" id="rain:Rai3103_06365"/>
<proteinExistence type="inferred from homology"/>
<dbReference type="Pfam" id="PF00155">
    <property type="entry name" value="Aminotran_1_2"/>
    <property type="match status" value="1"/>
</dbReference>
<gene>
    <name evidence="8" type="ORF">Rai3103_06365</name>
</gene>
<evidence type="ECO:0000313" key="9">
    <source>
        <dbReference type="Proteomes" id="UP000386847"/>
    </source>
</evidence>
<evidence type="ECO:0000256" key="4">
    <source>
        <dbReference type="ARBA" id="ARBA00022679"/>
    </source>
</evidence>
<dbReference type="InterPro" id="IPR050596">
    <property type="entry name" value="AspAT/PAT-like"/>
</dbReference>
<feature type="domain" description="Aminotransferase class I/classII large" evidence="7">
    <location>
        <begin position="30"/>
        <end position="380"/>
    </location>
</feature>
<dbReference type="CDD" id="cd00609">
    <property type="entry name" value="AAT_like"/>
    <property type="match status" value="1"/>
</dbReference>
<accession>A0A5Q2FC82</accession>
<dbReference type="GO" id="GO:0008483">
    <property type="term" value="F:transaminase activity"/>
    <property type="evidence" value="ECO:0007669"/>
    <property type="project" value="UniProtKB-KW"/>
</dbReference>
<evidence type="ECO:0000256" key="1">
    <source>
        <dbReference type="ARBA" id="ARBA00001933"/>
    </source>
</evidence>
<evidence type="ECO:0000256" key="2">
    <source>
        <dbReference type="ARBA" id="ARBA00007441"/>
    </source>
</evidence>
<dbReference type="PANTHER" id="PTHR46383:SF2">
    <property type="entry name" value="AMINOTRANSFERASE"/>
    <property type="match status" value="1"/>
</dbReference>
<dbReference type="PROSITE" id="PS00105">
    <property type="entry name" value="AA_TRANSFER_CLASS_1"/>
    <property type="match status" value="1"/>
</dbReference>
<dbReference type="InterPro" id="IPR015421">
    <property type="entry name" value="PyrdxlP-dep_Trfase_major"/>
</dbReference>
<dbReference type="PANTHER" id="PTHR46383">
    <property type="entry name" value="ASPARTATE AMINOTRANSFERASE"/>
    <property type="match status" value="1"/>
</dbReference>
<sequence length="397" mass="42805">MKISRRSDIDAFEVMTIQQKVATMQAAGQEVLLLSVGEPCQGAARSVRETLARVATDGTDLGYTPGFGIAPLRAAIARHYADWYGLEVDPSRVCVTVGSSGAFLLSFLACFDVGDRVAVGRPTYPAYTNDLRALGCEVVELDCGPAERFQPTPELLAAAHAESPLTGVVLASPANPTGTMLDAQRMADLATWCRAHDVRMISDEIYHGITFTGSRGECAWTYDPSAVVISSFSKYWSMTGWRLGWMLLPEDLVDPVDRLTGNLFLCAPAPAQWAAIEAFGPEAYAEAEQAVADFAAAREVVLGTEMGWGTVAPPDGAFYYYADISPVLGPYATSREWCAALLEQQHVAVTPGKDFDSVHGDRTIRLSLSAGAPAVREALRRIQVFQQELASRVSAAR</sequence>
<keyword evidence="4 6" id="KW-0808">Transferase</keyword>
<dbReference type="InterPro" id="IPR004838">
    <property type="entry name" value="NHTrfase_class1_PyrdxlP-BS"/>
</dbReference>
<evidence type="ECO:0000256" key="5">
    <source>
        <dbReference type="ARBA" id="ARBA00022898"/>
    </source>
</evidence>
<organism evidence="8 9">
    <name type="scientific">Raineyella fluvialis</name>
    <dbReference type="NCBI Taxonomy" id="2662261"/>
    <lineage>
        <taxon>Bacteria</taxon>
        <taxon>Bacillati</taxon>
        <taxon>Actinomycetota</taxon>
        <taxon>Actinomycetes</taxon>
        <taxon>Propionibacteriales</taxon>
        <taxon>Propionibacteriaceae</taxon>
        <taxon>Raineyella</taxon>
    </lineage>
</organism>
<evidence type="ECO:0000313" key="8">
    <source>
        <dbReference type="EMBL" id="QGF23347.1"/>
    </source>
</evidence>
<keyword evidence="9" id="KW-1185">Reference proteome</keyword>
<dbReference type="EMBL" id="CP045725">
    <property type="protein sequence ID" value="QGF23347.1"/>
    <property type="molecule type" value="Genomic_DNA"/>
</dbReference>
<dbReference type="Gene3D" id="3.40.640.10">
    <property type="entry name" value="Type I PLP-dependent aspartate aminotransferase-like (Major domain)"/>
    <property type="match status" value="1"/>
</dbReference>
<dbReference type="SUPFAM" id="SSF53383">
    <property type="entry name" value="PLP-dependent transferases"/>
    <property type="match status" value="1"/>
</dbReference>
<evidence type="ECO:0000259" key="7">
    <source>
        <dbReference type="Pfam" id="PF00155"/>
    </source>
</evidence>
<dbReference type="InterPro" id="IPR004839">
    <property type="entry name" value="Aminotransferase_I/II_large"/>
</dbReference>
<keyword evidence="5" id="KW-0663">Pyridoxal phosphate</keyword>
<dbReference type="EC" id="2.6.1.-" evidence="6"/>
<dbReference type="RefSeq" id="WP_153571878.1">
    <property type="nucleotide sequence ID" value="NZ_CP045725.1"/>
</dbReference>
<evidence type="ECO:0000256" key="6">
    <source>
        <dbReference type="RuleBase" id="RU000481"/>
    </source>
</evidence>
<keyword evidence="3 6" id="KW-0032">Aminotransferase</keyword>
<name>A0A5Q2FC82_9ACTN</name>
<reference evidence="8 9" key="1">
    <citation type="submission" date="2019-10" db="EMBL/GenBank/DDBJ databases">
        <title>Genomic analysis of Raineyella sp. CBA3103.</title>
        <authorList>
            <person name="Roh S.W."/>
        </authorList>
    </citation>
    <scope>NUCLEOTIDE SEQUENCE [LARGE SCALE GENOMIC DNA]</scope>
    <source>
        <strain evidence="8 9">CBA3103</strain>
    </source>
</reference>
<comment type="cofactor">
    <cofactor evidence="1 6">
        <name>pyridoxal 5'-phosphate</name>
        <dbReference type="ChEBI" id="CHEBI:597326"/>
    </cofactor>
</comment>
<comment type="similarity">
    <text evidence="2 6">Belongs to the class-I pyridoxal-phosphate-dependent aminotransferase family.</text>
</comment>
<dbReference type="InterPro" id="IPR015424">
    <property type="entry name" value="PyrdxlP-dep_Trfase"/>
</dbReference>
<evidence type="ECO:0000256" key="3">
    <source>
        <dbReference type="ARBA" id="ARBA00022576"/>
    </source>
</evidence>
<protein>
    <recommendedName>
        <fullName evidence="6">Aminotransferase</fullName>
        <ecNumber evidence="6">2.6.1.-</ecNumber>
    </recommendedName>
</protein>
<dbReference type="Proteomes" id="UP000386847">
    <property type="component" value="Chromosome"/>
</dbReference>
<dbReference type="GO" id="GO:0006520">
    <property type="term" value="P:amino acid metabolic process"/>
    <property type="evidence" value="ECO:0007669"/>
    <property type="project" value="InterPro"/>
</dbReference>
<dbReference type="AlphaFoldDB" id="A0A5Q2FC82"/>
<dbReference type="GO" id="GO:0030170">
    <property type="term" value="F:pyridoxal phosphate binding"/>
    <property type="evidence" value="ECO:0007669"/>
    <property type="project" value="InterPro"/>
</dbReference>